<dbReference type="InterPro" id="IPR036291">
    <property type="entry name" value="NAD(P)-bd_dom_sf"/>
</dbReference>
<dbReference type="SUPFAM" id="SSF51735">
    <property type="entry name" value="NAD(P)-binding Rossmann-fold domains"/>
    <property type="match status" value="1"/>
</dbReference>
<dbReference type="CDD" id="cd05286">
    <property type="entry name" value="QOR2"/>
    <property type="match status" value="1"/>
</dbReference>
<keyword evidence="2" id="KW-0560">Oxidoreductase</keyword>
<evidence type="ECO:0000256" key="3">
    <source>
        <dbReference type="ARBA" id="ARBA00043088"/>
    </source>
</evidence>
<comment type="caution">
    <text evidence="6">The sequence shown here is derived from an EMBL/GenBank/DDBJ whole genome shotgun (WGS) entry which is preliminary data.</text>
</comment>
<name>A0A8K0UMI7_9AGAR</name>
<dbReference type="InterPro" id="IPR013149">
    <property type="entry name" value="ADH-like_C"/>
</dbReference>
<keyword evidence="7" id="KW-1185">Reference proteome</keyword>
<keyword evidence="1" id="KW-0521">NADP</keyword>
<organism evidence="6 7">
    <name type="scientific">Cristinia sonorae</name>
    <dbReference type="NCBI Taxonomy" id="1940300"/>
    <lineage>
        <taxon>Eukaryota</taxon>
        <taxon>Fungi</taxon>
        <taxon>Dikarya</taxon>
        <taxon>Basidiomycota</taxon>
        <taxon>Agaricomycotina</taxon>
        <taxon>Agaricomycetes</taxon>
        <taxon>Agaricomycetidae</taxon>
        <taxon>Agaricales</taxon>
        <taxon>Pleurotineae</taxon>
        <taxon>Stephanosporaceae</taxon>
        <taxon>Cristinia</taxon>
    </lineage>
</organism>
<evidence type="ECO:0000256" key="4">
    <source>
        <dbReference type="ARBA" id="ARBA00070796"/>
    </source>
</evidence>
<dbReference type="EMBL" id="JAEVFJ010000020">
    <property type="protein sequence ID" value="KAH8099448.1"/>
    <property type="molecule type" value="Genomic_DNA"/>
</dbReference>
<gene>
    <name evidence="6" type="ORF">BXZ70DRAFT_1000942</name>
</gene>
<dbReference type="PANTHER" id="PTHR48106">
    <property type="entry name" value="QUINONE OXIDOREDUCTASE PIG3-RELATED"/>
    <property type="match status" value="1"/>
</dbReference>
<evidence type="ECO:0000313" key="6">
    <source>
        <dbReference type="EMBL" id="KAH8099448.1"/>
    </source>
</evidence>
<evidence type="ECO:0000256" key="1">
    <source>
        <dbReference type="ARBA" id="ARBA00022857"/>
    </source>
</evidence>
<proteinExistence type="predicted"/>
<dbReference type="GO" id="GO:0070402">
    <property type="term" value="F:NADPH binding"/>
    <property type="evidence" value="ECO:0007669"/>
    <property type="project" value="TreeGrafter"/>
</dbReference>
<sequence length="344" mass="37240">MSFPETVQALAFNKIGGVEELQKISVPFPEHKPGTIVVKVHWFGVNTIDTYFRKGLYPIEKFPQTSGLEASGVIAALPTDEATLNNPDYQKRRFKIGDNVAVYGIGAHAEYTVVPWLKTFPVPEGIPLDVACASSLQGLTAVTHMTEAHNVQKGETILIHTVAGHLGLLYTQYAKSRGATVIGTTSSEEKAELAKSFGADHVILYTKENTVDRVLEITKGEGVHAVFDGVGKATFMNNFKLVRRKGTLIAVGNASGPVDPINPLLLGAKNLKLVRPSMAVYITTPEETEHYLSELFRVLADGSVKVRIANVYPFTTEGGRQAQIDLTTPGGKIAGKLLIKVSDE</sequence>
<dbReference type="Gene3D" id="3.90.180.10">
    <property type="entry name" value="Medium-chain alcohol dehydrogenases, catalytic domain"/>
    <property type="match status" value="1"/>
</dbReference>
<dbReference type="SMART" id="SM00829">
    <property type="entry name" value="PKS_ER"/>
    <property type="match status" value="1"/>
</dbReference>
<dbReference type="InterPro" id="IPR047618">
    <property type="entry name" value="QOR-like"/>
</dbReference>
<dbReference type="Pfam" id="PF00107">
    <property type="entry name" value="ADH_zinc_N"/>
    <property type="match status" value="1"/>
</dbReference>
<dbReference type="GO" id="GO:0003960">
    <property type="term" value="F:quinone reductase (NADPH) activity"/>
    <property type="evidence" value="ECO:0007669"/>
    <property type="project" value="InterPro"/>
</dbReference>
<dbReference type="AlphaFoldDB" id="A0A8K0UMI7"/>
<dbReference type="Pfam" id="PF08240">
    <property type="entry name" value="ADH_N"/>
    <property type="match status" value="1"/>
</dbReference>
<dbReference type="OrthoDB" id="48317at2759"/>
<dbReference type="SUPFAM" id="SSF50129">
    <property type="entry name" value="GroES-like"/>
    <property type="match status" value="1"/>
</dbReference>
<dbReference type="GO" id="GO:0005829">
    <property type="term" value="C:cytosol"/>
    <property type="evidence" value="ECO:0007669"/>
    <property type="project" value="TreeGrafter"/>
</dbReference>
<protein>
    <recommendedName>
        <fullName evidence="4">Probable quinone oxidoreductase</fullName>
    </recommendedName>
    <alternativeName>
        <fullName evidence="3">NADPH:quinone reductase</fullName>
    </alternativeName>
</protein>
<dbReference type="GO" id="GO:0035925">
    <property type="term" value="F:mRNA 3'-UTR AU-rich region binding"/>
    <property type="evidence" value="ECO:0007669"/>
    <property type="project" value="TreeGrafter"/>
</dbReference>
<feature type="domain" description="Enoyl reductase (ER)" evidence="5">
    <location>
        <begin position="16"/>
        <end position="339"/>
    </location>
</feature>
<dbReference type="Gene3D" id="3.40.50.720">
    <property type="entry name" value="NAD(P)-binding Rossmann-like Domain"/>
    <property type="match status" value="1"/>
</dbReference>
<dbReference type="Proteomes" id="UP000813824">
    <property type="component" value="Unassembled WGS sequence"/>
</dbReference>
<evidence type="ECO:0000256" key="2">
    <source>
        <dbReference type="ARBA" id="ARBA00023002"/>
    </source>
</evidence>
<evidence type="ECO:0000313" key="7">
    <source>
        <dbReference type="Proteomes" id="UP000813824"/>
    </source>
</evidence>
<dbReference type="FunFam" id="3.40.50.720:FF:000053">
    <property type="entry name" value="Quinone oxidoreductase 1"/>
    <property type="match status" value="1"/>
</dbReference>
<dbReference type="InterPro" id="IPR020843">
    <property type="entry name" value="ER"/>
</dbReference>
<accession>A0A8K0UMI7</accession>
<dbReference type="PANTHER" id="PTHR48106:SF13">
    <property type="entry name" value="QUINONE OXIDOREDUCTASE-RELATED"/>
    <property type="match status" value="1"/>
</dbReference>
<dbReference type="InterPro" id="IPR013154">
    <property type="entry name" value="ADH-like_N"/>
</dbReference>
<reference evidence="6" key="1">
    <citation type="journal article" date="2021" name="New Phytol.">
        <title>Evolutionary innovations through gain and loss of genes in the ectomycorrhizal Boletales.</title>
        <authorList>
            <person name="Wu G."/>
            <person name="Miyauchi S."/>
            <person name="Morin E."/>
            <person name="Kuo A."/>
            <person name="Drula E."/>
            <person name="Varga T."/>
            <person name="Kohler A."/>
            <person name="Feng B."/>
            <person name="Cao Y."/>
            <person name="Lipzen A."/>
            <person name="Daum C."/>
            <person name="Hundley H."/>
            <person name="Pangilinan J."/>
            <person name="Johnson J."/>
            <person name="Barry K."/>
            <person name="LaButti K."/>
            <person name="Ng V."/>
            <person name="Ahrendt S."/>
            <person name="Min B."/>
            <person name="Choi I.G."/>
            <person name="Park H."/>
            <person name="Plett J.M."/>
            <person name="Magnuson J."/>
            <person name="Spatafora J.W."/>
            <person name="Nagy L.G."/>
            <person name="Henrissat B."/>
            <person name="Grigoriev I.V."/>
            <person name="Yang Z.L."/>
            <person name="Xu J."/>
            <person name="Martin F.M."/>
        </authorList>
    </citation>
    <scope>NUCLEOTIDE SEQUENCE</scope>
    <source>
        <strain evidence="6">KKN 215</strain>
    </source>
</reference>
<evidence type="ECO:0000259" key="5">
    <source>
        <dbReference type="SMART" id="SM00829"/>
    </source>
</evidence>
<dbReference type="InterPro" id="IPR011032">
    <property type="entry name" value="GroES-like_sf"/>
</dbReference>